<dbReference type="PANTHER" id="PTHR33137:SF4">
    <property type="entry name" value="MEDIATOR OF RNA POLYMERASE II TRANSCRIPTION SUBUNIT 15A-RELATED"/>
    <property type="match status" value="1"/>
</dbReference>
<proteinExistence type="predicted"/>
<name>A0A8S0S0A8_OLEEU</name>
<dbReference type="OrthoDB" id="1896842at2759"/>
<dbReference type="GO" id="GO:0031490">
    <property type="term" value="F:chromatin DNA binding"/>
    <property type="evidence" value="ECO:0007669"/>
    <property type="project" value="InterPro"/>
</dbReference>
<feature type="compositionally biased region" description="Polar residues" evidence="1">
    <location>
        <begin position="609"/>
        <end position="626"/>
    </location>
</feature>
<sequence>MADGKGKANEIEPSFNIDDLIELLPDDAIGATNIGMKKEGVPGSSSNLNNLNQENKSVNLENHQVAATQSDIMPLISRNWKPMDPASDNMIYSLAHCSQRSTLPNIYAEFSQSQTSCNIVSQSNQHQFHNHTAHPNTRPLSAQFNISHSNQIQQRPVQQKQNTAFGLQQPQQKIRYHLDSSTTKHREQFNVLKHPGQGTSEKGLQQMSKPIQTRHSLETPSDTGTSGVQPKSLTSAFPQSQNPMLVDQQKTVEQLQTTLLGLLQELESTSQFMLTNSTDWVNPVFKQIQLMNRMYSSEMFILFQRALISYHQATDAESATRSEKNQLFYKNILQFLQLPKTKLMQSPKENVYKFINDIVLSLKWCRTKNLVALQHHQQLNASGNHSRTQSLQQKGNILQINRVNQFHNNTPTSVTQLLMQQGNLNSLGSSMSQFQFGSATGLQNSDSSLLMNTFQRSLMKSRQQYSPSQAQQGMSLPSQIGFDSGLLPPSAVGIPQHNTTFSTQQMLTSSPGNSFNNLDFTVRSLTQNPAVTASQHNRRQDQNLTVQKNLKQPMQQMLTERNKHQMVKKMNEETKMAQFAGFNQRMLVKHHSSGQHLEQYRPLLQLSSAPYQGASPQSSQHSSTQFELKDWSSKHSRSTTPLLSTASLSAVRSPLTPVTPSSLPTNQEKILVCFSPLSIEEKNKVTQAPIELSLLQSQSISENQVPVSVSQELPKSPLLTESTCPVDYQQSRAKADPVQRLVEAVKSMSRKALHASVRDINAVTCIIDRKPGSILQCGSRWVIGQDLADDTRSCEQGKFDMLCVKTRMKRQLRAISADDMTSAFCRSADFESGQTSQVEFNATSRIKRLKKEPNDLLLEEIREINHKLIETVVDVVEVKDVSRAEGTVVRCLYNAVQCNGNIEMLSASTQMFSNLIVELFVTAEYPNSSPVILERLPPGCSEAEEVKVLWKKAKSNFSLMLRKFSQPISLKEMAKTWDVCAREVYREFVQKFGGSDFNSTYGKWENCVVST</sequence>
<feature type="region of interest" description="Disordered" evidence="1">
    <location>
        <begin position="609"/>
        <end position="639"/>
    </location>
</feature>
<protein>
    <submittedName>
        <fullName evidence="2">Uncharacterized protein</fullName>
    </submittedName>
</protein>
<dbReference type="InterPro" id="IPR044661">
    <property type="entry name" value="MED15a/b/c-like"/>
</dbReference>
<organism evidence="2 3">
    <name type="scientific">Olea europaea subsp. europaea</name>
    <dbReference type="NCBI Taxonomy" id="158383"/>
    <lineage>
        <taxon>Eukaryota</taxon>
        <taxon>Viridiplantae</taxon>
        <taxon>Streptophyta</taxon>
        <taxon>Embryophyta</taxon>
        <taxon>Tracheophyta</taxon>
        <taxon>Spermatophyta</taxon>
        <taxon>Magnoliopsida</taxon>
        <taxon>eudicotyledons</taxon>
        <taxon>Gunneridae</taxon>
        <taxon>Pentapetalae</taxon>
        <taxon>asterids</taxon>
        <taxon>lamiids</taxon>
        <taxon>Lamiales</taxon>
        <taxon>Oleaceae</taxon>
        <taxon>Oleeae</taxon>
        <taxon>Olea</taxon>
    </lineage>
</organism>
<gene>
    <name evidence="2" type="ORF">OLEA9_A051829</name>
</gene>
<accession>A0A8S0S0A8</accession>
<reference evidence="2 3" key="1">
    <citation type="submission" date="2019-12" db="EMBL/GenBank/DDBJ databases">
        <authorList>
            <person name="Alioto T."/>
            <person name="Alioto T."/>
            <person name="Gomez Garrido J."/>
        </authorList>
    </citation>
    <scope>NUCLEOTIDE SEQUENCE [LARGE SCALE GENOMIC DNA]</scope>
</reference>
<comment type="caution">
    <text evidence="2">The sequence shown here is derived from an EMBL/GenBank/DDBJ whole genome shotgun (WGS) entry which is preliminary data.</text>
</comment>
<keyword evidence="3" id="KW-1185">Reference proteome</keyword>
<dbReference type="AlphaFoldDB" id="A0A8S0S0A8"/>
<feature type="compositionally biased region" description="Polar residues" evidence="1">
    <location>
        <begin position="197"/>
        <end position="241"/>
    </location>
</feature>
<evidence type="ECO:0000313" key="2">
    <source>
        <dbReference type="EMBL" id="CAA2985752.1"/>
    </source>
</evidence>
<dbReference type="GO" id="GO:0003713">
    <property type="term" value="F:transcription coactivator activity"/>
    <property type="evidence" value="ECO:0007669"/>
    <property type="project" value="InterPro"/>
</dbReference>
<dbReference type="Gramene" id="OE9A051829T1">
    <property type="protein sequence ID" value="OE9A051829C1"/>
    <property type="gene ID" value="OE9A051829"/>
</dbReference>
<dbReference type="PANTHER" id="PTHR33137">
    <property type="entry name" value="MEDIATOR OF RNA POLYMERASE II TRANSCRIPTION SUBUNIT 15A-RELATED"/>
    <property type="match status" value="1"/>
</dbReference>
<evidence type="ECO:0000313" key="3">
    <source>
        <dbReference type="Proteomes" id="UP000594638"/>
    </source>
</evidence>
<dbReference type="Proteomes" id="UP000594638">
    <property type="component" value="Unassembled WGS sequence"/>
</dbReference>
<dbReference type="EMBL" id="CACTIH010003827">
    <property type="protein sequence ID" value="CAA2985752.1"/>
    <property type="molecule type" value="Genomic_DNA"/>
</dbReference>
<feature type="region of interest" description="Disordered" evidence="1">
    <location>
        <begin position="192"/>
        <end position="241"/>
    </location>
</feature>
<evidence type="ECO:0000256" key="1">
    <source>
        <dbReference type="SAM" id="MobiDB-lite"/>
    </source>
</evidence>